<dbReference type="Pfam" id="PF13649">
    <property type="entry name" value="Methyltransf_25"/>
    <property type="match status" value="1"/>
</dbReference>
<keyword evidence="3" id="KW-0949">S-adenosyl-L-methionine</keyword>
<evidence type="ECO:0000313" key="6">
    <source>
        <dbReference type="EMBL" id="KAK3672949.1"/>
    </source>
</evidence>
<organism evidence="6 7">
    <name type="scientific">Recurvomyces mirabilis</name>
    <dbReference type="NCBI Taxonomy" id="574656"/>
    <lineage>
        <taxon>Eukaryota</taxon>
        <taxon>Fungi</taxon>
        <taxon>Dikarya</taxon>
        <taxon>Ascomycota</taxon>
        <taxon>Pezizomycotina</taxon>
        <taxon>Dothideomycetes</taxon>
        <taxon>Dothideomycetidae</taxon>
        <taxon>Mycosphaerellales</taxon>
        <taxon>Teratosphaeriaceae</taxon>
        <taxon>Recurvomyces</taxon>
    </lineage>
</organism>
<keyword evidence="7" id="KW-1185">Reference proteome</keyword>
<name>A0AAE1BYY4_9PEZI</name>
<dbReference type="AlphaFoldDB" id="A0AAE1BYY4"/>
<dbReference type="SUPFAM" id="SSF53335">
    <property type="entry name" value="S-adenosyl-L-methionine-dependent methyltransferases"/>
    <property type="match status" value="1"/>
</dbReference>
<dbReference type="Proteomes" id="UP001274830">
    <property type="component" value="Unassembled WGS sequence"/>
</dbReference>
<sequence length="274" mass="30939">MAAMKENPIKPKMDMQQFYDEADPKLSEDARSILTKYSGIPAAELIPHLRTVRDKAWNLFKYPCVGQWAFIRFGILKDPVYPSIVERLQDGQTLLDLACCFGQDMRKLVVDGAPSENLTGTELEGGFVNLGYELFNDRDKLKSHFIIGDFFDKTTLNPERDTFDMIHAASFFHLFSRDEQVEAVTKALRSLKSKPGSMLFGRQTAVANAGAIKLSATRSGEMYRHTPESWKELLEQVVKQMALDAECSVEPTGDQKLTTGVGIWNMVRFCVILR</sequence>
<dbReference type="InterPro" id="IPR041698">
    <property type="entry name" value="Methyltransf_25"/>
</dbReference>
<gene>
    <name evidence="6" type="ORF">LTR78_007059</name>
</gene>
<dbReference type="Gene3D" id="3.40.50.150">
    <property type="entry name" value="Vaccinia Virus protein VP39"/>
    <property type="match status" value="1"/>
</dbReference>
<dbReference type="PANTHER" id="PTHR35897">
    <property type="entry name" value="METHYLTRANSFERASE AUSD"/>
    <property type="match status" value="1"/>
</dbReference>
<evidence type="ECO:0000259" key="5">
    <source>
        <dbReference type="Pfam" id="PF13649"/>
    </source>
</evidence>
<proteinExistence type="inferred from homology"/>
<dbReference type="InterPro" id="IPR051654">
    <property type="entry name" value="Meroterpenoid_MTases"/>
</dbReference>
<evidence type="ECO:0000256" key="2">
    <source>
        <dbReference type="ARBA" id="ARBA00022679"/>
    </source>
</evidence>
<accession>A0AAE1BYY4</accession>
<reference evidence="6" key="1">
    <citation type="submission" date="2023-07" db="EMBL/GenBank/DDBJ databases">
        <title>Black Yeasts Isolated from many extreme environments.</title>
        <authorList>
            <person name="Coleine C."/>
            <person name="Stajich J.E."/>
            <person name="Selbmann L."/>
        </authorList>
    </citation>
    <scope>NUCLEOTIDE SEQUENCE</scope>
    <source>
        <strain evidence="6">CCFEE 5485</strain>
    </source>
</reference>
<comment type="pathway">
    <text evidence="1">Secondary metabolite biosynthesis.</text>
</comment>
<dbReference type="EMBL" id="JAUTXT010000028">
    <property type="protein sequence ID" value="KAK3672949.1"/>
    <property type="molecule type" value="Genomic_DNA"/>
</dbReference>
<comment type="similarity">
    <text evidence="4">Belongs to the class I-like SAM-binding methyltransferase superfamily.</text>
</comment>
<dbReference type="PANTHER" id="PTHR35897:SF1">
    <property type="entry name" value="METHYLTRANSFERASE AUSD"/>
    <property type="match status" value="1"/>
</dbReference>
<dbReference type="GO" id="GO:0016740">
    <property type="term" value="F:transferase activity"/>
    <property type="evidence" value="ECO:0007669"/>
    <property type="project" value="UniProtKB-KW"/>
</dbReference>
<feature type="domain" description="Methyltransferase" evidence="5">
    <location>
        <begin position="95"/>
        <end position="193"/>
    </location>
</feature>
<evidence type="ECO:0000256" key="3">
    <source>
        <dbReference type="ARBA" id="ARBA00022691"/>
    </source>
</evidence>
<keyword evidence="2" id="KW-0808">Transferase</keyword>
<comment type="caution">
    <text evidence="6">The sequence shown here is derived from an EMBL/GenBank/DDBJ whole genome shotgun (WGS) entry which is preliminary data.</text>
</comment>
<protein>
    <recommendedName>
        <fullName evidence="5">Methyltransferase domain-containing protein</fullName>
    </recommendedName>
</protein>
<evidence type="ECO:0000313" key="7">
    <source>
        <dbReference type="Proteomes" id="UP001274830"/>
    </source>
</evidence>
<dbReference type="InterPro" id="IPR029063">
    <property type="entry name" value="SAM-dependent_MTases_sf"/>
</dbReference>
<evidence type="ECO:0000256" key="4">
    <source>
        <dbReference type="ARBA" id="ARBA00038314"/>
    </source>
</evidence>
<evidence type="ECO:0000256" key="1">
    <source>
        <dbReference type="ARBA" id="ARBA00005179"/>
    </source>
</evidence>